<evidence type="ECO:0000256" key="1">
    <source>
        <dbReference type="ARBA" id="ARBA00030881"/>
    </source>
</evidence>
<evidence type="ECO:0000313" key="5">
    <source>
        <dbReference type="Proteomes" id="UP001179280"/>
    </source>
</evidence>
<dbReference type="SMART" id="SM00644">
    <property type="entry name" value="Ami_2"/>
    <property type="match status" value="1"/>
</dbReference>
<reference evidence="4" key="1">
    <citation type="submission" date="2021-01" db="EMBL/GenBank/DDBJ databases">
        <title>Genomic Encyclopedia of Type Strains, Phase IV (KMG-IV): sequencing the most valuable type-strain genomes for metagenomic binning, comparative biology and taxonomic classification.</title>
        <authorList>
            <person name="Goeker M."/>
        </authorList>
    </citation>
    <scope>NUCLEOTIDE SEQUENCE</scope>
    <source>
        <strain evidence="4">DSM 21943</strain>
    </source>
</reference>
<dbReference type="Pfam" id="PF01510">
    <property type="entry name" value="Amidase_2"/>
    <property type="match status" value="1"/>
</dbReference>
<gene>
    <name evidence="4" type="ORF">JOC54_002324</name>
</gene>
<protein>
    <recommendedName>
        <fullName evidence="2">Autolysin</fullName>
    </recommendedName>
    <alternativeName>
        <fullName evidence="1">Cell wall hydrolase</fullName>
    </alternativeName>
</protein>
<dbReference type="EMBL" id="JAFBCV010000006">
    <property type="protein sequence ID" value="MBM7839054.1"/>
    <property type="molecule type" value="Genomic_DNA"/>
</dbReference>
<dbReference type="Gene3D" id="3.40.80.10">
    <property type="entry name" value="Peptidoglycan recognition protein-like"/>
    <property type="match status" value="1"/>
</dbReference>
<sequence>MTIIHDLRDETPKRATKRNVNDITTIVRHHSATAQGDFWSFWNNRWKDLGWQTGGYAEIILRDGSVQLCYDPDMVTNGASGANGYSYHICLVGNGSFTTLQEQVWEERAAFNMARFNIDVDQVKGHGEMPNQATACPGINMTQVRDRLQHNGGPGNDGIGSVRVTASSLWVYNQRDWNARYKTVNNGDVFTVVAEHQVNNALMLELLSGLYITGNTSFVSYTRFPQTVN</sequence>
<keyword evidence="5" id="KW-1185">Reference proteome</keyword>
<evidence type="ECO:0000313" key="4">
    <source>
        <dbReference type="EMBL" id="MBM7839054.1"/>
    </source>
</evidence>
<dbReference type="RefSeq" id="WP_204466393.1">
    <property type="nucleotide sequence ID" value="NZ_JAFBCV010000006.1"/>
</dbReference>
<accession>A0ABS2SU97</accession>
<dbReference type="SUPFAM" id="SSF55846">
    <property type="entry name" value="N-acetylmuramoyl-L-alanine amidase-like"/>
    <property type="match status" value="1"/>
</dbReference>
<dbReference type="InterPro" id="IPR002502">
    <property type="entry name" value="Amidase_domain"/>
</dbReference>
<dbReference type="InterPro" id="IPR036505">
    <property type="entry name" value="Amidase/PGRP_sf"/>
</dbReference>
<name>A0ABS2SU97_9BACI</name>
<evidence type="ECO:0000259" key="3">
    <source>
        <dbReference type="SMART" id="SM00644"/>
    </source>
</evidence>
<organism evidence="4 5">
    <name type="scientific">Shouchella xiaoxiensis</name>
    <dbReference type="NCBI Taxonomy" id="766895"/>
    <lineage>
        <taxon>Bacteria</taxon>
        <taxon>Bacillati</taxon>
        <taxon>Bacillota</taxon>
        <taxon>Bacilli</taxon>
        <taxon>Bacillales</taxon>
        <taxon>Bacillaceae</taxon>
        <taxon>Shouchella</taxon>
    </lineage>
</organism>
<feature type="domain" description="N-acetylmuramoyl-L-alanine amidase" evidence="3">
    <location>
        <begin position="11"/>
        <end position="138"/>
    </location>
</feature>
<dbReference type="Proteomes" id="UP001179280">
    <property type="component" value="Unassembled WGS sequence"/>
</dbReference>
<proteinExistence type="predicted"/>
<comment type="caution">
    <text evidence="4">The sequence shown here is derived from an EMBL/GenBank/DDBJ whole genome shotgun (WGS) entry which is preliminary data.</text>
</comment>
<evidence type="ECO:0000256" key="2">
    <source>
        <dbReference type="ARBA" id="ARBA00032390"/>
    </source>
</evidence>